<organism evidence="3 4">
    <name type="scientific">Lysinibacillus antri</name>
    <dbReference type="NCBI Taxonomy" id="2498145"/>
    <lineage>
        <taxon>Bacteria</taxon>
        <taxon>Bacillati</taxon>
        <taxon>Bacillota</taxon>
        <taxon>Bacilli</taxon>
        <taxon>Bacillales</taxon>
        <taxon>Bacillaceae</taxon>
        <taxon>Lysinibacillus</taxon>
    </lineage>
</organism>
<comment type="caution">
    <text evidence="3">The sequence shown here is derived from an EMBL/GenBank/DDBJ whole genome shotgun (WGS) entry which is preliminary data.</text>
</comment>
<proteinExistence type="predicted"/>
<feature type="domain" description="GP-PDE" evidence="2">
    <location>
        <begin position="42"/>
        <end position="297"/>
    </location>
</feature>
<dbReference type="InterPro" id="IPR017946">
    <property type="entry name" value="PLC-like_Pdiesterase_TIM-brl"/>
</dbReference>
<reference evidence="3 4" key="1">
    <citation type="submission" date="2018-12" db="EMBL/GenBank/DDBJ databases">
        <title>Lysinibacillus antri sp. nov., isolated from a cave soil.</title>
        <authorList>
            <person name="Narsing Rao M.P."/>
            <person name="Zhang H."/>
            <person name="Dong Z.-Y."/>
            <person name="Niu X.-K."/>
            <person name="Zhang K."/>
            <person name="Fang B.-Z."/>
            <person name="Kang Y.-Q."/>
            <person name="Xiao M."/>
            <person name="Li W.-J."/>
        </authorList>
    </citation>
    <scope>NUCLEOTIDE SEQUENCE [LARGE SCALE GENOMIC DNA]</scope>
    <source>
        <strain evidence="3 4">SYSU K30002</strain>
    </source>
</reference>
<accession>A0A3S0WI89</accession>
<dbReference type="AlphaFoldDB" id="A0A3S0WI89"/>
<feature type="chain" id="PRO_5038357809" evidence="1">
    <location>
        <begin position="21"/>
        <end position="309"/>
    </location>
</feature>
<evidence type="ECO:0000313" key="4">
    <source>
        <dbReference type="Proteomes" id="UP000287910"/>
    </source>
</evidence>
<sequence>MGKKTKVALAIAAASAAAWAGSKAVSKPQKRDEKEVLQATKPIVLAHRGGAHLAPEHTMIAFEKSYNLGVDGFEVDIRLTKDEEIILFHDDSVDRTSDGVGFVKDFTLEELKQLNFGYHFQDLEGNFPYREEKIEVVTLRELFETFPNTYINIDIKDGPDTYEGSLMPSKLWRLIEEFEVENRIVVTSFFSEQVDRFNLYAQNRVALGAGENDVRKAFTAFSSQFGHLYHPKVDVFQIPPKSGVVSLDSPKFINFLSKLNIPVHYWTINDTDTMRHLIEIGAKGIVTDRPDIAIAFIEHLQDQNMEDLF</sequence>
<dbReference type="PANTHER" id="PTHR46211">
    <property type="entry name" value="GLYCEROPHOSPHORYL DIESTER PHOSPHODIESTERASE"/>
    <property type="match status" value="1"/>
</dbReference>
<evidence type="ECO:0000256" key="1">
    <source>
        <dbReference type="SAM" id="SignalP"/>
    </source>
</evidence>
<dbReference type="Pfam" id="PF03009">
    <property type="entry name" value="GDPD"/>
    <property type="match status" value="1"/>
</dbReference>
<protein>
    <submittedName>
        <fullName evidence="3">Glycerophosphodiester phosphodiesterase</fullName>
    </submittedName>
</protein>
<dbReference type="Proteomes" id="UP000287910">
    <property type="component" value="Unassembled WGS sequence"/>
</dbReference>
<dbReference type="RefSeq" id="WP_126657676.1">
    <property type="nucleotide sequence ID" value="NZ_RYYR01000003.1"/>
</dbReference>
<evidence type="ECO:0000313" key="3">
    <source>
        <dbReference type="EMBL" id="RUL55929.1"/>
    </source>
</evidence>
<dbReference type="InterPro" id="IPR030395">
    <property type="entry name" value="GP_PDE_dom"/>
</dbReference>
<feature type="signal peptide" evidence="1">
    <location>
        <begin position="1"/>
        <end position="20"/>
    </location>
</feature>
<name>A0A3S0WI89_9BACI</name>
<dbReference type="GO" id="GO:0008081">
    <property type="term" value="F:phosphoric diester hydrolase activity"/>
    <property type="evidence" value="ECO:0007669"/>
    <property type="project" value="InterPro"/>
</dbReference>
<dbReference type="GO" id="GO:0006629">
    <property type="term" value="P:lipid metabolic process"/>
    <property type="evidence" value="ECO:0007669"/>
    <property type="project" value="InterPro"/>
</dbReference>
<dbReference type="PANTHER" id="PTHR46211:SF1">
    <property type="entry name" value="GLYCEROPHOSPHODIESTER PHOSPHODIESTERASE, CYTOPLASMIC"/>
    <property type="match status" value="1"/>
</dbReference>
<dbReference type="CDD" id="cd08561">
    <property type="entry name" value="GDPD_cytoplasmic_ScUgpQ2_like"/>
    <property type="match status" value="1"/>
</dbReference>
<dbReference type="PROSITE" id="PS51704">
    <property type="entry name" value="GP_PDE"/>
    <property type="match status" value="1"/>
</dbReference>
<dbReference type="Gene3D" id="3.20.20.190">
    <property type="entry name" value="Phosphatidylinositol (PI) phosphodiesterase"/>
    <property type="match status" value="1"/>
</dbReference>
<dbReference type="SUPFAM" id="SSF51695">
    <property type="entry name" value="PLC-like phosphodiesterases"/>
    <property type="match status" value="1"/>
</dbReference>
<gene>
    <name evidence="3" type="ORF">EK386_03680</name>
</gene>
<dbReference type="EMBL" id="RYYR01000003">
    <property type="protein sequence ID" value="RUL55929.1"/>
    <property type="molecule type" value="Genomic_DNA"/>
</dbReference>
<keyword evidence="4" id="KW-1185">Reference proteome</keyword>
<evidence type="ECO:0000259" key="2">
    <source>
        <dbReference type="PROSITE" id="PS51704"/>
    </source>
</evidence>
<keyword evidence="1" id="KW-0732">Signal</keyword>